<accession>A0ABR9V2E3</accession>
<keyword evidence="1" id="KW-0175">Coiled coil</keyword>
<comment type="caution">
    <text evidence="3">The sequence shown here is derived from an EMBL/GenBank/DDBJ whole genome shotgun (WGS) entry which is preliminary data.</text>
</comment>
<protein>
    <submittedName>
        <fullName evidence="3">AAA family ATPase</fullName>
    </submittedName>
</protein>
<dbReference type="EMBL" id="JADEWC010000008">
    <property type="protein sequence ID" value="MBE9222072.1"/>
    <property type="molecule type" value="Genomic_DNA"/>
</dbReference>
<evidence type="ECO:0000259" key="2">
    <source>
        <dbReference type="Pfam" id="PF07728"/>
    </source>
</evidence>
<evidence type="ECO:0000313" key="3">
    <source>
        <dbReference type="EMBL" id="MBE9222072.1"/>
    </source>
</evidence>
<dbReference type="InterPro" id="IPR027417">
    <property type="entry name" value="P-loop_NTPase"/>
</dbReference>
<dbReference type="Pfam" id="PF07728">
    <property type="entry name" value="AAA_5"/>
    <property type="match status" value="1"/>
</dbReference>
<sequence length="862" mass="101106">MKKPPQFISQIIPSAVTGGLATLVIAVTGGNLSQSIVGFFATTSGGYISTTLIKKDVDKLDEKNRELKEAFGFKPQLDYLQQQQKLLTTKINNLNEEKEDLETRIITIKQEHYNLEELEARIKQNKILKIKIDESTAELNNIKEQIKERENQKNNLSLVSSQFLQKQAELDDLKQNIDKLSKSKENLEIAKVNYEALNQKYTILEKEQNKILQEIEILNNTKKLIQEKIIEQEKYQIRLNNIQEEFEHKKYRLKELNNQINNFKQKKEDLEIFNVNYNALKEEYSILENKQNQILDDIDNLNHQKEIIQNKINENEKYEIKLNNIKEEFEQKQNELINLNHKLENLNQKTAELEIFRSSYDALKNEYETLENQQQTLVLEIPRLESERDRILQEIQTIETKAQQADILRRELDELEAQFRIKRNDLGSLKRKIEYLETEKENLENEIKWREIEIQRKEGKIKELQKEIKRLKEDLEEIKNSVDYAFQALKIPVEVKAQIEKYFESESDFLNQLKSYLKAKGLTFSDRVINAFHTSLKVQDISALVILAGISGTGKSELPQAYGEFIGAPLVMLPVQPRWDSPQDLQGFFNYIEKKYKPTELMRYLYQHERQNDLKNRMVLVLLDEMNLARVEYYFSDFLSKLESRRNDDTFLEIEAGSLKLSKEDKRVKIPDQFLFVGTMNEDETTQSLSDKVLDRANVLTFGKPPELKLRGVKRKVDIPKEYLSWETFNSWCQQPQEGSSVLESVKDYVNRVNNIMEALGRPFAHRVYQAIAKYVVNYPNALQDDNIRKKAISDQFGQKLLPKLRGLMVEDSNVKPQLEELKRIIDELGDESLKQAFEVARNGQYGQFQWKGMVYQETSND</sequence>
<dbReference type="InterPro" id="IPR011704">
    <property type="entry name" value="ATPase_dyneun-rel_AAA"/>
</dbReference>
<name>A0ABR9V2E3_9CHRO</name>
<dbReference type="Gene3D" id="1.10.287.1490">
    <property type="match status" value="1"/>
</dbReference>
<dbReference type="RefSeq" id="WP_193800240.1">
    <property type="nucleotide sequence ID" value="NZ_JADEWC010000008.1"/>
</dbReference>
<evidence type="ECO:0000313" key="4">
    <source>
        <dbReference type="Proteomes" id="UP000654604"/>
    </source>
</evidence>
<keyword evidence="4" id="KW-1185">Reference proteome</keyword>
<feature type="coiled-coil region" evidence="1">
    <location>
        <begin position="77"/>
        <end position="488"/>
    </location>
</feature>
<reference evidence="3 4" key="1">
    <citation type="submission" date="2020-10" db="EMBL/GenBank/DDBJ databases">
        <authorList>
            <person name="Castelo-Branco R."/>
            <person name="Eusebio N."/>
            <person name="Adriana R."/>
            <person name="Vieira A."/>
            <person name="Brugerolle De Fraissinette N."/>
            <person name="Rezende De Castro R."/>
            <person name="Schneider M.P."/>
            <person name="Vasconcelos V."/>
            <person name="Leao P.N."/>
        </authorList>
    </citation>
    <scope>NUCLEOTIDE SEQUENCE [LARGE SCALE GENOMIC DNA]</scope>
    <source>
        <strain evidence="3 4">LEGE 03274</strain>
    </source>
</reference>
<proteinExistence type="predicted"/>
<feature type="domain" description="ATPase dynein-related AAA" evidence="2">
    <location>
        <begin position="545"/>
        <end position="696"/>
    </location>
</feature>
<evidence type="ECO:0000256" key="1">
    <source>
        <dbReference type="SAM" id="Coils"/>
    </source>
</evidence>
<dbReference type="Proteomes" id="UP000654604">
    <property type="component" value="Unassembled WGS sequence"/>
</dbReference>
<gene>
    <name evidence="3" type="ORF">IQ215_05115</name>
</gene>
<organism evidence="3 4">
    <name type="scientific">Cyanobacterium stanieri LEGE 03274</name>
    <dbReference type="NCBI Taxonomy" id="1828756"/>
    <lineage>
        <taxon>Bacteria</taxon>
        <taxon>Bacillati</taxon>
        <taxon>Cyanobacteriota</taxon>
        <taxon>Cyanophyceae</taxon>
        <taxon>Oscillatoriophycideae</taxon>
        <taxon>Chroococcales</taxon>
        <taxon>Geminocystaceae</taxon>
        <taxon>Cyanobacterium</taxon>
    </lineage>
</organism>
<dbReference type="SUPFAM" id="SSF52540">
    <property type="entry name" value="P-loop containing nucleoside triphosphate hydrolases"/>
    <property type="match status" value="1"/>
</dbReference>
<dbReference type="Gene3D" id="3.40.50.300">
    <property type="entry name" value="P-loop containing nucleotide triphosphate hydrolases"/>
    <property type="match status" value="1"/>
</dbReference>